<evidence type="ECO:0000256" key="1">
    <source>
        <dbReference type="SAM" id="SignalP"/>
    </source>
</evidence>
<gene>
    <name evidence="2" type="ORF">H9723_08480</name>
</gene>
<name>A0A9D2GA94_9FIRM</name>
<organism evidence="2 3">
    <name type="scientific">Candidatus Mediterraneibacter stercoravium</name>
    <dbReference type="NCBI Taxonomy" id="2838685"/>
    <lineage>
        <taxon>Bacteria</taxon>
        <taxon>Bacillati</taxon>
        <taxon>Bacillota</taxon>
        <taxon>Clostridia</taxon>
        <taxon>Lachnospirales</taxon>
        <taxon>Lachnospiraceae</taxon>
        <taxon>Mediterraneibacter</taxon>
    </lineage>
</organism>
<protein>
    <submittedName>
        <fullName evidence="2">Uncharacterized protein</fullName>
    </submittedName>
</protein>
<dbReference type="AlphaFoldDB" id="A0A9D2GA94"/>
<reference evidence="2" key="2">
    <citation type="submission" date="2021-04" db="EMBL/GenBank/DDBJ databases">
        <authorList>
            <person name="Gilroy R."/>
        </authorList>
    </citation>
    <scope>NUCLEOTIDE SEQUENCE</scope>
    <source>
        <strain evidence="2">CHK196-3914</strain>
    </source>
</reference>
<evidence type="ECO:0000313" key="2">
    <source>
        <dbReference type="EMBL" id="HIZ75257.1"/>
    </source>
</evidence>
<feature type="signal peptide" evidence="1">
    <location>
        <begin position="1"/>
        <end position="24"/>
    </location>
</feature>
<feature type="chain" id="PRO_5039719783" evidence="1">
    <location>
        <begin position="25"/>
        <end position="441"/>
    </location>
</feature>
<reference evidence="2" key="1">
    <citation type="journal article" date="2021" name="PeerJ">
        <title>Extensive microbial diversity within the chicken gut microbiome revealed by metagenomics and culture.</title>
        <authorList>
            <person name="Gilroy R."/>
            <person name="Ravi A."/>
            <person name="Getino M."/>
            <person name="Pursley I."/>
            <person name="Horton D.L."/>
            <person name="Alikhan N.F."/>
            <person name="Baker D."/>
            <person name="Gharbi K."/>
            <person name="Hall N."/>
            <person name="Watson M."/>
            <person name="Adriaenssens E.M."/>
            <person name="Foster-Nyarko E."/>
            <person name="Jarju S."/>
            <person name="Secka A."/>
            <person name="Antonio M."/>
            <person name="Oren A."/>
            <person name="Chaudhuri R.R."/>
            <person name="La Ragione R."/>
            <person name="Hildebrand F."/>
            <person name="Pallen M.J."/>
        </authorList>
    </citation>
    <scope>NUCLEOTIDE SEQUENCE</scope>
    <source>
        <strain evidence="2">CHK196-3914</strain>
    </source>
</reference>
<sequence length="441" mass="49168">MVTKRFLITGVIFGLSICLVGCNAASPSSNTDNKDSSPDLIIRNGQEAEPYDIESYKERLCDGRISIKECAERYSQDIELVKSADYGNFSFTSCQFEEMPEFEELYVMSEEDHGITTQESWDYLEQWLESIGKRDLVDMEKEVRIVTPDVEWDDTQEFPYSYPALCEHMDLSSGGGAFVTTKDCHMQISYDGAYSMSDGKMNQYLQDESSDASHGALGAYSEDIIEEGPVSELSDKSWPLISGDLTVGEGAELVKSYFEAGTPFPIQDGVSLEVPEAYIFTLGDVYGYGYWIQRIYKGMPIAYGHYRSYTPQTYGVPDEDKKEAYIVDSEGVSAYCGKNASAVLTEIYADREMLGLSQAVQMMSGEMASQVTVQVDKAELVYAPVSFDSFNGNDSNTLFPCWAFYGTNLAKGEKITIYMDVLTGDIYYYTYVSADTGYDAG</sequence>
<dbReference type="EMBL" id="DXAY01000195">
    <property type="protein sequence ID" value="HIZ75257.1"/>
    <property type="molecule type" value="Genomic_DNA"/>
</dbReference>
<dbReference type="Proteomes" id="UP000824116">
    <property type="component" value="Unassembled WGS sequence"/>
</dbReference>
<proteinExistence type="predicted"/>
<accession>A0A9D2GA94</accession>
<keyword evidence="1" id="KW-0732">Signal</keyword>
<comment type="caution">
    <text evidence="2">The sequence shown here is derived from an EMBL/GenBank/DDBJ whole genome shotgun (WGS) entry which is preliminary data.</text>
</comment>
<evidence type="ECO:0000313" key="3">
    <source>
        <dbReference type="Proteomes" id="UP000824116"/>
    </source>
</evidence>